<feature type="transmembrane region" description="Helical" evidence="14">
    <location>
        <begin position="12"/>
        <end position="33"/>
    </location>
</feature>
<evidence type="ECO:0000259" key="15">
    <source>
        <dbReference type="PROSITE" id="PS50109"/>
    </source>
</evidence>
<dbReference type="EMBL" id="NXFY01000011">
    <property type="protein sequence ID" value="PHO17869.1"/>
    <property type="molecule type" value="Genomic_DNA"/>
</dbReference>
<dbReference type="SUPFAM" id="SSF55874">
    <property type="entry name" value="ATPase domain of HSP90 chaperone/DNA topoisomerase II/histidine kinase"/>
    <property type="match status" value="1"/>
</dbReference>
<gene>
    <name evidence="16" type="ORF">AMOL_0015</name>
    <name evidence="17" type="ORF">CPU12_08000</name>
</gene>
<dbReference type="PANTHER" id="PTHR43065">
    <property type="entry name" value="SENSOR HISTIDINE KINASE"/>
    <property type="match status" value="1"/>
</dbReference>
<dbReference type="EMBL" id="CP032098">
    <property type="protein sequence ID" value="AXX91056.1"/>
    <property type="molecule type" value="Genomic_DNA"/>
</dbReference>
<feature type="domain" description="Histidine kinase" evidence="15">
    <location>
        <begin position="410"/>
        <end position="631"/>
    </location>
</feature>
<dbReference type="SMART" id="SM00387">
    <property type="entry name" value="HATPase_c"/>
    <property type="match status" value="1"/>
</dbReference>
<evidence type="ECO:0000256" key="2">
    <source>
        <dbReference type="ARBA" id="ARBA00004651"/>
    </source>
</evidence>
<evidence type="ECO:0000313" key="19">
    <source>
        <dbReference type="Proteomes" id="UP000262712"/>
    </source>
</evidence>
<dbReference type="Gene3D" id="3.30.565.10">
    <property type="entry name" value="Histidine kinase-like ATPase, C-terminal domain"/>
    <property type="match status" value="1"/>
</dbReference>
<keyword evidence="9 17" id="KW-0418">Kinase</keyword>
<sequence>MLRKSEKRLLQLIKYAPIIFIISLSLLITYILLLNNQAYYKKEIRKIETSFTHQKKEEIKLEVEKFYQYIIYQKNKSEDKLKHELKERVNEAYNIAHNIYLENKDKDKKIILKMIKDALRNIRFNEGRGYYFIHDIKGNNLLYPLNQNLENKNYINLKDKKEYFFVKKIVETIKNKTESFDTYYWSKPSKEENRVHKKVSFYKYFPVLNISIGTGEYLNDFENSIKRDILKYINKINKINDKYLFIVDYKKNILGHKALEKINKKSEILNDDIIVKIINIAKNKKEGFLTYSESFITDKKREKTSFIKNIPKWHWAIGMGFYKDKLEIIIKQKKKEANKIKKQYIINILLISITITLVLLLISCYISNQIKKKFIKYKEIIYKEIDKNKQKDNLLTQQSKMATMGEMIGNITHQWRQPLSLISTAASSIKIQKEFGILNDKDLNDDLKMITDATIHLSKTIDDFKNFFKPNKNKSYFTTTYILEKSINLISAQFKFKNIEIIKQIENIELFQLENELIQVLINILNNAKDQLTIKDIEHKIIFIKTYKKDEQLIISIKDNAGGINKEIIDKIFDAYFTTKETENGTGIGLYMSKEIISRHMRGELIVKNSNFEIKQKKYYGANFIIKLPLY</sequence>
<evidence type="ECO:0000313" key="18">
    <source>
        <dbReference type="Proteomes" id="UP000221222"/>
    </source>
</evidence>
<evidence type="ECO:0000313" key="16">
    <source>
        <dbReference type="EMBL" id="AXX91056.1"/>
    </source>
</evidence>
<dbReference type="InterPro" id="IPR033480">
    <property type="entry name" value="sCache_2"/>
</dbReference>
<keyword evidence="7 14" id="KW-0812">Transmembrane</keyword>
<dbReference type="InterPro" id="IPR004010">
    <property type="entry name" value="Double_Cache_2"/>
</dbReference>
<dbReference type="SUPFAM" id="SSF47384">
    <property type="entry name" value="Homodimeric domain of signal transducing histidine kinase"/>
    <property type="match status" value="1"/>
</dbReference>
<evidence type="ECO:0000256" key="13">
    <source>
        <dbReference type="ARBA" id="ARBA00023136"/>
    </source>
</evidence>
<dbReference type="KEGG" id="amol:AMOL_0015"/>
<reference evidence="16 19" key="2">
    <citation type="submission" date="2018-08" db="EMBL/GenBank/DDBJ databases">
        <title>Complete genome of the Arcobacter molluscorum type strain LMG 25693.</title>
        <authorList>
            <person name="Miller W.G."/>
            <person name="Yee E."/>
            <person name="Bono J.L."/>
        </authorList>
    </citation>
    <scope>NUCLEOTIDE SEQUENCE [LARGE SCALE GENOMIC DNA]</scope>
    <source>
        <strain evidence="16 19">CECT 7696</strain>
    </source>
</reference>
<comment type="subcellular location">
    <subcellularLocation>
        <location evidence="2">Cell membrane</location>
        <topology evidence="2">Multi-pass membrane protein</topology>
    </subcellularLocation>
</comment>
<dbReference type="Pfam" id="PF08269">
    <property type="entry name" value="dCache_2"/>
    <property type="match status" value="1"/>
</dbReference>
<dbReference type="SMART" id="SM01049">
    <property type="entry name" value="Cache_2"/>
    <property type="match status" value="1"/>
</dbReference>
<evidence type="ECO:0000256" key="3">
    <source>
        <dbReference type="ARBA" id="ARBA00012438"/>
    </source>
</evidence>
<keyword evidence="5" id="KW-0597">Phosphoprotein</keyword>
<dbReference type="GO" id="GO:0005886">
    <property type="term" value="C:plasma membrane"/>
    <property type="evidence" value="ECO:0007669"/>
    <property type="project" value="UniProtKB-SubCell"/>
</dbReference>
<evidence type="ECO:0000256" key="12">
    <source>
        <dbReference type="ARBA" id="ARBA00023012"/>
    </source>
</evidence>
<evidence type="ECO:0000256" key="10">
    <source>
        <dbReference type="ARBA" id="ARBA00022840"/>
    </source>
</evidence>
<comment type="catalytic activity">
    <reaction evidence="1">
        <text>ATP + protein L-histidine = ADP + protein N-phospho-L-histidine.</text>
        <dbReference type="EC" id="2.7.13.3"/>
    </reaction>
</comment>
<dbReference type="InterPro" id="IPR005467">
    <property type="entry name" value="His_kinase_dom"/>
</dbReference>
<dbReference type="AlphaFoldDB" id="A0A2G1DH83"/>
<dbReference type="Proteomes" id="UP000262712">
    <property type="component" value="Chromosome"/>
</dbReference>
<evidence type="ECO:0000256" key="9">
    <source>
        <dbReference type="ARBA" id="ARBA00022777"/>
    </source>
</evidence>
<dbReference type="Pfam" id="PF02518">
    <property type="entry name" value="HATPase_c"/>
    <property type="match status" value="1"/>
</dbReference>
<dbReference type="InterPro" id="IPR036890">
    <property type="entry name" value="HATPase_C_sf"/>
</dbReference>
<keyword evidence="8" id="KW-0547">Nucleotide-binding</keyword>
<dbReference type="PANTHER" id="PTHR43065:SF10">
    <property type="entry name" value="PEROXIDE STRESS-ACTIVATED HISTIDINE KINASE MAK3"/>
    <property type="match status" value="1"/>
</dbReference>
<keyword evidence="4" id="KW-1003">Cell membrane</keyword>
<dbReference type="PRINTS" id="PR00344">
    <property type="entry name" value="BCTRLSENSOR"/>
</dbReference>
<dbReference type="InterPro" id="IPR004358">
    <property type="entry name" value="Sig_transdc_His_kin-like_C"/>
</dbReference>
<keyword evidence="12" id="KW-0902">Two-component regulatory system</keyword>
<evidence type="ECO:0000256" key="7">
    <source>
        <dbReference type="ARBA" id="ARBA00022692"/>
    </source>
</evidence>
<dbReference type="Gene3D" id="3.30.450.20">
    <property type="entry name" value="PAS domain"/>
    <property type="match status" value="2"/>
</dbReference>
<dbReference type="CDD" id="cd00082">
    <property type="entry name" value="HisKA"/>
    <property type="match status" value="1"/>
</dbReference>
<keyword evidence="6" id="KW-0808">Transferase</keyword>
<dbReference type="RefSeq" id="WP_099342582.1">
    <property type="nucleotide sequence ID" value="NZ_CP032098.1"/>
</dbReference>
<proteinExistence type="predicted"/>
<keyword evidence="18" id="KW-1185">Reference proteome</keyword>
<accession>A0A2G1DH83</accession>
<dbReference type="GO" id="GO:0005524">
    <property type="term" value="F:ATP binding"/>
    <property type="evidence" value="ECO:0007669"/>
    <property type="project" value="UniProtKB-KW"/>
</dbReference>
<dbReference type="Gene3D" id="1.10.287.130">
    <property type="match status" value="1"/>
</dbReference>
<evidence type="ECO:0000256" key="8">
    <source>
        <dbReference type="ARBA" id="ARBA00022741"/>
    </source>
</evidence>
<dbReference type="PROSITE" id="PS50109">
    <property type="entry name" value="HIS_KIN"/>
    <property type="match status" value="1"/>
</dbReference>
<evidence type="ECO:0000256" key="11">
    <source>
        <dbReference type="ARBA" id="ARBA00022989"/>
    </source>
</evidence>
<keyword evidence="11 14" id="KW-1133">Transmembrane helix</keyword>
<feature type="transmembrane region" description="Helical" evidence="14">
    <location>
        <begin position="344"/>
        <end position="366"/>
    </location>
</feature>
<dbReference type="InterPro" id="IPR003594">
    <property type="entry name" value="HATPase_dom"/>
</dbReference>
<dbReference type="InterPro" id="IPR003661">
    <property type="entry name" value="HisK_dim/P_dom"/>
</dbReference>
<evidence type="ECO:0000256" key="1">
    <source>
        <dbReference type="ARBA" id="ARBA00000085"/>
    </source>
</evidence>
<evidence type="ECO:0000256" key="14">
    <source>
        <dbReference type="SAM" id="Phobius"/>
    </source>
</evidence>
<evidence type="ECO:0000256" key="5">
    <source>
        <dbReference type="ARBA" id="ARBA00022553"/>
    </source>
</evidence>
<evidence type="ECO:0000313" key="17">
    <source>
        <dbReference type="EMBL" id="PHO17869.1"/>
    </source>
</evidence>
<dbReference type="GO" id="GO:0000155">
    <property type="term" value="F:phosphorelay sensor kinase activity"/>
    <property type="evidence" value="ECO:0007669"/>
    <property type="project" value="InterPro"/>
</dbReference>
<protein>
    <recommendedName>
        <fullName evidence="3">histidine kinase</fullName>
        <ecNumber evidence="3">2.7.13.3</ecNumber>
    </recommendedName>
</protein>
<dbReference type="EC" id="2.7.13.3" evidence="3"/>
<dbReference type="Proteomes" id="UP000221222">
    <property type="component" value="Unassembled WGS sequence"/>
</dbReference>
<reference evidence="17 18" key="1">
    <citation type="submission" date="2017-09" db="EMBL/GenBank/DDBJ databases">
        <title>Arcobacter canalis sp. nov., a new species isolated from a water canal contaminated with urban sewage.</title>
        <authorList>
            <person name="Perez-Cataluna A."/>
            <person name="Salas-Masso N."/>
            <person name="Figueras M.J."/>
        </authorList>
    </citation>
    <scope>NUCLEOTIDE SEQUENCE [LARGE SCALE GENOMIC DNA]</scope>
    <source>
        <strain evidence="17 18">F98-3</strain>
    </source>
</reference>
<evidence type="ECO:0000256" key="4">
    <source>
        <dbReference type="ARBA" id="ARBA00022475"/>
    </source>
</evidence>
<organism evidence="17 18">
    <name type="scientific">Malaciobacter molluscorum LMG 25693</name>
    <dbReference type="NCBI Taxonomy" id="870501"/>
    <lineage>
        <taxon>Bacteria</taxon>
        <taxon>Pseudomonadati</taxon>
        <taxon>Campylobacterota</taxon>
        <taxon>Epsilonproteobacteria</taxon>
        <taxon>Campylobacterales</taxon>
        <taxon>Arcobacteraceae</taxon>
        <taxon>Malaciobacter</taxon>
    </lineage>
</organism>
<dbReference type="InterPro" id="IPR036097">
    <property type="entry name" value="HisK_dim/P_sf"/>
</dbReference>
<name>A0A2G1DH83_9BACT</name>
<evidence type="ECO:0000256" key="6">
    <source>
        <dbReference type="ARBA" id="ARBA00022679"/>
    </source>
</evidence>
<keyword evidence="13 14" id="KW-0472">Membrane</keyword>
<keyword evidence="10" id="KW-0067">ATP-binding</keyword>